<evidence type="ECO:0000256" key="4">
    <source>
        <dbReference type="ARBA" id="ARBA00022673"/>
    </source>
</evidence>
<evidence type="ECO:0000256" key="5">
    <source>
        <dbReference type="ARBA" id="ARBA00022692"/>
    </source>
</evidence>
<feature type="transmembrane region" description="Helical" evidence="12">
    <location>
        <begin position="292"/>
        <end position="316"/>
    </location>
</feature>
<gene>
    <name evidence="14" type="ORF">GUITHDRAFT_136531</name>
</gene>
<reference evidence="15" key="3">
    <citation type="submission" date="2016-03" db="UniProtKB">
        <authorList>
            <consortium name="EnsemblProtists"/>
        </authorList>
    </citation>
    <scope>IDENTIFICATION</scope>
</reference>
<dbReference type="GO" id="GO:0005891">
    <property type="term" value="C:voltage-gated calcium channel complex"/>
    <property type="evidence" value="ECO:0007669"/>
    <property type="project" value="TreeGrafter"/>
</dbReference>
<keyword evidence="9" id="KW-0406">Ion transport</keyword>
<evidence type="ECO:0000256" key="10">
    <source>
        <dbReference type="ARBA" id="ARBA00023136"/>
    </source>
</evidence>
<evidence type="ECO:0000313" key="15">
    <source>
        <dbReference type="EnsemblProtists" id="EKX48897"/>
    </source>
</evidence>
<dbReference type="GeneID" id="17305368"/>
<feature type="domain" description="Ion transport" evidence="13">
    <location>
        <begin position="42"/>
        <end position="325"/>
    </location>
</feature>
<dbReference type="EnsemblProtists" id="EKX48897">
    <property type="protein sequence ID" value="EKX48897"/>
    <property type="gene ID" value="GUITHDRAFT_136531"/>
</dbReference>
<evidence type="ECO:0000313" key="14">
    <source>
        <dbReference type="EMBL" id="EKX48897.1"/>
    </source>
</evidence>
<sequence>MAHVDKKPWPDPYKWESRSLFILSLQNPIRKFAILLCENGLDYASIIVIIISTVCLSLYDPFQSPDRQPSNKVRDLLDLISKYLSGLFLLEAGIKILAFGFVAGRKTYLREGWNVLDFSIAIIGAISDFAGQNTSPAVRSLRTFRTLRPLRTISKFPDLRAMVELAAKAWIRLSSLIFLLFLLLVMFSILSSQLWAGISRRRCYHQDSGTLLDPAQVCSLGLAGNAWSPGNRIVGLYTCPASFQCLPLLPPDLQGVNFDDLRSSLLANLQIITVQGWVEIMNVAQQAFSPYMLFYFVPLLIAGPIYVMQMFQVILIKTLSELKDKGVKTQIVTWKERQRRFTLDVHFTLWSDLTISSAVLQARPEVRELLLARSLESDFNAFLQLRRRFHKWHRQLPRIVLEESAGRYHEDVNLVESGGSELLQVDGAASAPSKGKKRKRRTKTFLSRIALSKRLERATSVVILLNTISMLLNADRKSFVGGLYSSERDFTFFLLILEASNLIFTIYFSLEMAVKLVGMGRNAIRGEQLFWPWAPLAYFRNGFNCFDFLTVCITIVDVPQSWTMIQCLRAAAAASSSSSQCQTSKSGISVLRMFRLARLTRLIRSVPEVQKQVANMVRVMRPAAAQCALIALFLIIFATMGQTLLGSKLSSELGRVSSMQLGMRGYVQVEGEEVDAGLIGQPCFLTAVDFTRDPRHPFLVRVVTGYSLFGKEEEAVWTSLNFSSFFKLNLLPVADANLDGFVDASELRNKLEQLGMSSAFLASFLSREPVLTSQPSSSEGAASKRGALMRSEPRIGYDTMQEGIVSSFQLFSMEGWPEVVANVDGVSTAGESTFIYFSFLIGNCLLLNMFVAIVVIGFGDAARVIKQAQARKEAEEAIQKNKEDERRARIKQQAAEDESIERQVPDRVCGLFSGTKRNPTVRYYTGVLVTSSTFENVMLCAILTSCVLLAIERYPPIVGEREKMRGRGALARALARARVGAGGTPSASQRECLR</sequence>
<dbReference type="EMBL" id="JH992984">
    <property type="protein sequence ID" value="EKX48897.1"/>
    <property type="molecule type" value="Genomic_DNA"/>
</dbReference>
<keyword evidence="16" id="KW-1185">Reference proteome</keyword>
<keyword evidence="2" id="KW-0813">Transport</keyword>
<reference evidence="14 16" key="1">
    <citation type="journal article" date="2012" name="Nature">
        <title>Algal genomes reveal evolutionary mosaicism and the fate of nucleomorphs.</title>
        <authorList>
            <consortium name="DOE Joint Genome Institute"/>
            <person name="Curtis B.A."/>
            <person name="Tanifuji G."/>
            <person name="Burki F."/>
            <person name="Gruber A."/>
            <person name="Irimia M."/>
            <person name="Maruyama S."/>
            <person name="Arias M.C."/>
            <person name="Ball S.G."/>
            <person name="Gile G.H."/>
            <person name="Hirakawa Y."/>
            <person name="Hopkins J.F."/>
            <person name="Kuo A."/>
            <person name="Rensing S.A."/>
            <person name="Schmutz J."/>
            <person name="Symeonidi A."/>
            <person name="Elias M."/>
            <person name="Eveleigh R.J."/>
            <person name="Herman E.K."/>
            <person name="Klute M.J."/>
            <person name="Nakayama T."/>
            <person name="Obornik M."/>
            <person name="Reyes-Prieto A."/>
            <person name="Armbrust E.V."/>
            <person name="Aves S.J."/>
            <person name="Beiko R.G."/>
            <person name="Coutinho P."/>
            <person name="Dacks J.B."/>
            <person name="Durnford D.G."/>
            <person name="Fast N.M."/>
            <person name="Green B.R."/>
            <person name="Grisdale C.J."/>
            <person name="Hempel F."/>
            <person name="Henrissat B."/>
            <person name="Hoppner M.P."/>
            <person name="Ishida K."/>
            <person name="Kim E."/>
            <person name="Koreny L."/>
            <person name="Kroth P.G."/>
            <person name="Liu Y."/>
            <person name="Malik S.B."/>
            <person name="Maier U.G."/>
            <person name="McRose D."/>
            <person name="Mock T."/>
            <person name="Neilson J.A."/>
            <person name="Onodera N.T."/>
            <person name="Poole A.M."/>
            <person name="Pritham E.J."/>
            <person name="Richards T.A."/>
            <person name="Rocap G."/>
            <person name="Roy S.W."/>
            <person name="Sarai C."/>
            <person name="Schaack S."/>
            <person name="Shirato S."/>
            <person name="Slamovits C.H."/>
            <person name="Spencer D.F."/>
            <person name="Suzuki S."/>
            <person name="Worden A.Z."/>
            <person name="Zauner S."/>
            <person name="Barry K."/>
            <person name="Bell C."/>
            <person name="Bharti A.K."/>
            <person name="Crow J.A."/>
            <person name="Grimwood J."/>
            <person name="Kramer R."/>
            <person name="Lindquist E."/>
            <person name="Lucas S."/>
            <person name="Salamov A."/>
            <person name="McFadden G.I."/>
            <person name="Lane C.E."/>
            <person name="Keeling P.J."/>
            <person name="Gray M.W."/>
            <person name="Grigoriev I.V."/>
            <person name="Archibald J.M."/>
        </authorList>
    </citation>
    <scope>NUCLEOTIDE SEQUENCE</scope>
    <source>
        <strain evidence="14 16">CCMP2712</strain>
    </source>
</reference>
<keyword evidence="4" id="KW-0107">Calcium channel</keyword>
<dbReference type="PANTHER" id="PTHR45628:SF22">
    <property type="entry name" value="VOLTAGE-DEPENDENT T-TYPE CALCIUM CHANNEL SUBUNIT ALPHA"/>
    <property type="match status" value="1"/>
</dbReference>
<feature type="domain" description="Ion transport" evidence="13">
    <location>
        <begin position="458"/>
        <end position="860"/>
    </location>
</feature>
<keyword evidence="6" id="KW-0106">Calcium</keyword>
<dbReference type="Proteomes" id="UP000011087">
    <property type="component" value="Unassembled WGS sequence"/>
</dbReference>
<dbReference type="Gene3D" id="1.10.287.70">
    <property type="match status" value="2"/>
</dbReference>
<keyword evidence="3" id="KW-0109">Calcium transport</keyword>
<feature type="transmembrane region" description="Helical" evidence="12">
    <location>
        <begin position="169"/>
        <end position="190"/>
    </location>
</feature>
<evidence type="ECO:0000256" key="9">
    <source>
        <dbReference type="ARBA" id="ARBA00023065"/>
    </source>
</evidence>
<feature type="transmembrane region" description="Helical" evidence="12">
    <location>
        <begin position="834"/>
        <end position="858"/>
    </location>
</feature>
<feature type="transmembrane region" description="Helical" evidence="12">
    <location>
        <begin position="40"/>
        <end position="59"/>
    </location>
</feature>
<keyword evidence="11" id="KW-0407">Ion channel</keyword>
<evidence type="ECO:0000256" key="3">
    <source>
        <dbReference type="ARBA" id="ARBA00022568"/>
    </source>
</evidence>
<feature type="transmembrane region" description="Helical" evidence="12">
    <location>
        <begin position="623"/>
        <end position="645"/>
    </location>
</feature>
<keyword evidence="10 12" id="KW-0472">Membrane</keyword>
<evidence type="ECO:0000256" key="1">
    <source>
        <dbReference type="ARBA" id="ARBA00004141"/>
    </source>
</evidence>
<dbReference type="OrthoDB" id="431720at2759"/>
<evidence type="ECO:0000256" key="8">
    <source>
        <dbReference type="ARBA" id="ARBA00022989"/>
    </source>
</evidence>
<dbReference type="Gene3D" id="1.20.120.350">
    <property type="entry name" value="Voltage-gated potassium channels. Chain C"/>
    <property type="match status" value="2"/>
</dbReference>
<evidence type="ECO:0000256" key="12">
    <source>
        <dbReference type="SAM" id="Phobius"/>
    </source>
</evidence>
<keyword evidence="7" id="KW-0851">Voltage-gated channel</keyword>
<proteinExistence type="predicted"/>
<evidence type="ECO:0000313" key="16">
    <source>
        <dbReference type="Proteomes" id="UP000011087"/>
    </source>
</evidence>
<evidence type="ECO:0000256" key="11">
    <source>
        <dbReference type="ARBA" id="ARBA00023303"/>
    </source>
</evidence>
<evidence type="ECO:0000259" key="13">
    <source>
        <dbReference type="Pfam" id="PF00520"/>
    </source>
</evidence>
<dbReference type="PaxDb" id="55529-EKX48897"/>
<dbReference type="InterPro" id="IPR005821">
    <property type="entry name" value="Ion_trans_dom"/>
</dbReference>
<reference evidence="16" key="2">
    <citation type="submission" date="2012-11" db="EMBL/GenBank/DDBJ databases">
        <authorList>
            <person name="Kuo A."/>
            <person name="Curtis B.A."/>
            <person name="Tanifuji G."/>
            <person name="Burki F."/>
            <person name="Gruber A."/>
            <person name="Irimia M."/>
            <person name="Maruyama S."/>
            <person name="Arias M.C."/>
            <person name="Ball S.G."/>
            <person name="Gile G.H."/>
            <person name="Hirakawa Y."/>
            <person name="Hopkins J.F."/>
            <person name="Rensing S.A."/>
            <person name="Schmutz J."/>
            <person name="Symeonidi A."/>
            <person name="Elias M."/>
            <person name="Eveleigh R.J."/>
            <person name="Herman E.K."/>
            <person name="Klute M.J."/>
            <person name="Nakayama T."/>
            <person name="Obornik M."/>
            <person name="Reyes-Prieto A."/>
            <person name="Armbrust E.V."/>
            <person name="Aves S.J."/>
            <person name="Beiko R.G."/>
            <person name="Coutinho P."/>
            <person name="Dacks J.B."/>
            <person name="Durnford D.G."/>
            <person name="Fast N.M."/>
            <person name="Green B.R."/>
            <person name="Grisdale C."/>
            <person name="Hempe F."/>
            <person name="Henrissat B."/>
            <person name="Hoppner M.P."/>
            <person name="Ishida K.-I."/>
            <person name="Kim E."/>
            <person name="Koreny L."/>
            <person name="Kroth P.G."/>
            <person name="Liu Y."/>
            <person name="Malik S.-B."/>
            <person name="Maier U.G."/>
            <person name="McRose D."/>
            <person name="Mock T."/>
            <person name="Neilson J.A."/>
            <person name="Onodera N.T."/>
            <person name="Poole A.M."/>
            <person name="Pritham E.J."/>
            <person name="Richards T.A."/>
            <person name="Rocap G."/>
            <person name="Roy S.W."/>
            <person name="Sarai C."/>
            <person name="Schaack S."/>
            <person name="Shirato S."/>
            <person name="Slamovits C.H."/>
            <person name="Spencer D.F."/>
            <person name="Suzuki S."/>
            <person name="Worden A.Z."/>
            <person name="Zauner S."/>
            <person name="Barry K."/>
            <person name="Bell C."/>
            <person name="Bharti A.K."/>
            <person name="Crow J.A."/>
            <person name="Grimwood J."/>
            <person name="Kramer R."/>
            <person name="Lindquist E."/>
            <person name="Lucas S."/>
            <person name="Salamov A."/>
            <person name="McFadden G.I."/>
            <person name="Lane C.E."/>
            <person name="Keeling P.J."/>
            <person name="Gray M.W."/>
            <person name="Grigoriev I.V."/>
            <person name="Archibald J.M."/>
        </authorList>
    </citation>
    <scope>NUCLEOTIDE SEQUENCE</scope>
    <source>
        <strain evidence="16">CCMP2712</strain>
    </source>
</reference>
<feature type="transmembrane region" description="Helical" evidence="12">
    <location>
        <begin position="492"/>
        <end position="510"/>
    </location>
</feature>
<name>L1JKQ7_GUITC</name>
<evidence type="ECO:0000256" key="2">
    <source>
        <dbReference type="ARBA" id="ARBA00022448"/>
    </source>
</evidence>
<evidence type="ECO:0000256" key="7">
    <source>
        <dbReference type="ARBA" id="ARBA00022882"/>
    </source>
</evidence>
<dbReference type="eggNOG" id="KOG2301">
    <property type="taxonomic scope" value="Eukaryota"/>
</dbReference>
<dbReference type="InterPro" id="IPR050599">
    <property type="entry name" value="VDCC_alpha-1_subunit"/>
</dbReference>
<dbReference type="HOGENOM" id="CLU_301001_0_0_1"/>
<keyword evidence="8 12" id="KW-1133">Transmembrane helix</keyword>
<dbReference type="KEGG" id="gtt:GUITHDRAFT_136531"/>
<dbReference type="PANTHER" id="PTHR45628">
    <property type="entry name" value="VOLTAGE-DEPENDENT CALCIUM CHANNEL TYPE A SUBUNIT ALPHA-1"/>
    <property type="match status" value="1"/>
</dbReference>
<keyword evidence="5 12" id="KW-0812">Transmembrane</keyword>
<dbReference type="GO" id="GO:0008331">
    <property type="term" value="F:high voltage-gated calcium channel activity"/>
    <property type="evidence" value="ECO:0007669"/>
    <property type="project" value="TreeGrafter"/>
</dbReference>
<feature type="transmembrane region" description="Helical" evidence="12">
    <location>
        <begin position="79"/>
        <end position="103"/>
    </location>
</feature>
<comment type="subcellular location">
    <subcellularLocation>
        <location evidence="1">Membrane</location>
        <topology evidence="1">Multi-pass membrane protein</topology>
    </subcellularLocation>
</comment>
<dbReference type="InterPro" id="IPR027359">
    <property type="entry name" value="Volt_channel_dom_sf"/>
</dbReference>
<dbReference type="GO" id="GO:0098703">
    <property type="term" value="P:calcium ion import across plasma membrane"/>
    <property type="evidence" value="ECO:0007669"/>
    <property type="project" value="TreeGrafter"/>
</dbReference>
<protein>
    <recommendedName>
        <fullName evidence="13">Ion transport domain-containing protein</fullName>
    </recommendedName>
</protein>
<evidence type="ECO:0000256" key="6">
    <source>
        <dbReference type="ARBA" id="ARBA00022837"/>
    </source>
</evidence>
<dbReference type="STRING" id="905079.L1JKQ7"/>
<dbReference type="SUPFAM" id="SSF81324">
    <property type="entry name" value="Voltage-gated potassium channels"/>
    <property type="match status" value="2"/>
</dbReference>
<dbReference type="RefSeq" id="XP_005835877.1">
    <property type="nucleotide sequence ID" value="XM_005835820.1"/>
</dbReference>
<organism evidence="14">
    <name type="scientific">Guillardia theta (strain CCMP2712)</name>
    <name type="common">Cryptophyte</name>
    <dbReference type="NCBI Taxonomy" id="905079"/>
    <lineage>
        <taxon>Eukaryota</taxon>
        <taxon>Cryptophyceae</taxon>
        <taxon>Pyrenomonadales</taxon>
        <taxon>Geminigeraceae</taxon>
        <taxon>Guillardia</taxon>
    </lineage>
</organism>
<accession>L1JKQ7</accession>
<dbReference type="Pfam" id="PF00520">
    <property type="entry name" value="Ion_trans"/>
    <property type="match status" value="2"/>
</dbReference>
<dbReference type="AlphaFoldDB" id="L1JKQ7"/>